<feature type="transmembrane region" description="Helical" evidence="13">
    <location>
        <begin position="177"/>
        <end position="195"/>
    </location>
</feature>
<evidence type="ECO:0000256" key="1">
    <source>
        <dbReference type="ARBA" id="ARBA00004651"/>
    </source>
</evidence>
<keyword evidence="2 13" id="KW-0813">Transport</keyword>
<keyword evidence="7" id="KW-0406">Ion transport</keyword>
<evidence type="ECO:0000256" key="2">
    <source>
        <dbReference type="ARBA" id="ARBA00022448"/>
    </source>
</evidence>
<keyword evidence="6 13" id="KW-1133">Transmembrane helix</keyword>
<evidence type="ECO:0000313" key="16">
    <source>
        <dbReference type="Proteomes" id="UP000070620"/>
    </source>
</evidence>
<evidence type="ECO:0000256" key="12">
    <source>
        <dbReference type="ARBA" id="ARBA00044774"/>
    </source>
</evidence>
<evidence type="ECO:0000256" key="10">
    <source>
        <dbReference type="ARBA" id="ARBA00024202"/>
    </source>
</evidence>
<dbReference type="Pfam" id="PF00528">
    <property type="entry name" value="BPD_transp_1"/>
    <property type="match status" value="1"/>
</dbReference>
<evidence type="ECO:0000256" key="8">
    <source>
        <dbReference type="ARBA" id="ARBA00023112"/>
    </source>
</evidence>
<dbReference type="Gene3D" id="1.10.3720.10">
    <property type="entry name" value="MetI-like"/>
    <property type="match status" value="1"/>
</dbReference>
<evidence type="ECO:0000259" key="14">
    <source>
        <dbReference type="PROSITE" id="PS50928"/>
    </source>
</evidence>
<keyword evidence="8" id="KW-0921">Nickel transport</keyword>
<evidence type="ECO:0000256" key="7">
    <source>
        <dbReference type="ARBA" id="ARBA00023065"/>
    </source>
</evidence>
<evidence type="ECO:0000256" key="5">
    <source>
        <dbReference type="ARBA" id="ARBA00022692"/>
    </source>
</evidence>
<name>A0A136PQL5_9ACTN</name>
<dbReference type="InterPro" id="IPR035906">
    <property type="entry name" value="MetI-like_sf"/>
</dbReference>
<reference evidence="15 16" key="1">
    <citation type="submission" date="2016-01" db="EMBL/GenBank/DDBJ databases">
        <title>Whole genome sequence and analysis of Micromonospora rosaria DSM 803, which can produce antibacterial substance rosamicin.</title>
        <authorList>
            <person name="Yang H."/>
            <person name="He X."/>
            <person name="Zhu D."/>
        </authorList>
    </citation>
    <scope>NUCLEOTIDE SEQUENCE [LARGE SCALE GENOMIC DNA]</scope>
    <source>
        <strain evidence="15 16">DSM 803</strain>
    </source>
</reference>
<feature type="transmembrane region" description="Helical" evidence="13">
    <location>
        <begin position="281"/>
        <end position="307"/>
    </location>
</feature>
<evidence type="ECO:0000313" key="15">
    <source>
        <dbReference type="EMBL" id="KXK60664.1"/>
    </source>
</evidence>
<keyword evidence="9 13" id="KW-0472">Membrane</keyword>
<dbReference type="NCBIfam" id="NF045470">
    <property type="entry name" value="Opp2B"/>
    <property type="match status" value="1"/>
</dbReference>
<dbReference type="AlphaFoldDB" id="A0A136PQL5"/>
<organism evidence="15 16">
    <name type="scientific">Micromonospora rosaria</name>
    <dbReference type="NCBI Taxonomy" id="47874"/>
    <lineage>
        <taxon>Bacteria</taxon>
        <taxon>Bacillati</taxon>
        <taxon>Actinomycetota</taxon>
        <taxon>Actinomycetes</taxon>
        <taxon>Micromonosporales</taxon>
        <taxon>Micromonosporaceae</taxon>
        <taxon>Micromonospora</taxon>
    </lineage>
</organism>
<evidence type="ECO:0000256" key="9">
    <source>
        <dbReference type="ARBA" id="ARBA00023136"/>
    </source>
</evidence>
<accession>A0A136PQL5</accession>
<comment type="similarity">
    <text evidence="10">Belongs to the binding-protein-dependent transport system permease family. OppBC subfamily.</text>
</comment>
<keyword evidence="3" id="KW-1003">Cell membrane</keyword>
<gene>
    <name evidence="15" type="ORF">AWW66_17780</name>
</gene>
<dbReference type="InterPro" id="IPR050045">
    <property type="entry name" value="Opp2B"/>
</dbReference>
<feature type="transmembrane region" description="Helical" evidence="13">
    <location>
        <begin position="100"/>
        <end position="123"/>
    </location>
</feature>
<dbReference type="GO" id="GO:0005886">
    <property type="term" value="C:plasma membrane"/>
    <property type="evidence" value="ECO:0007669"/>
    <property type="project" value="UniProtKB-SubCell"/>
</dbReference>
<feature type="transmembrane region" description="Helical" evidence="13">
    <location>
        <begin position="7"/>
        <end position="30"/>
    </location>
</feature>
<protein>
    <recommendedName>
        <fullName evidence="12">Nickel import system permease protein NikB</fullName>
    </recommendedName>
</protein>
<dbReference type="GO" id="GO:0015099">
    <property type="term" value="F:nickel cation transmembrane transporter activity"/>
    <property type="evidence" value="ECO:0007669"/>
    <property type="project" value="InterPro"/>
</dbReference>
<dbReference type="PROSITE" id="PS50928">
    <property type="entry name" value="ABC_TM1"/>
    <property type="match status" value="1"/>
</dbReference>
<evidence type="ECO:0000256" key="4">
    <source>
        <dbReference type="ARBA" id="ARBA00022596"/>
    </source>
</evidence>
<dbReference type="Proteomes" id="UP000070620">
    <property type="component" value="Unassembled WGS sequence"/>
</dbReference>
<keyword evidence="4" id="KW-0533">Nickel</keyword>
<dbReference type="EMBL" id="LRQV01000063">
    <property type="protein sequence ID" value="KXK60664.1"/>
    <property type="molecule type" value="Genomic_DNA"/>
</dbReference>
<feature type="transmembrane region" description="Helical" evidence="13">
    <location>
        <begin position="236"/>
        <end position="261"/>
    </location>
</feature>
<proteinExistence type="inferred from homology"/>
<dbReference type="InterPro" id="IPR000515">
    <property type="entry name" value="MetI-like"/>
</dbReference>
<keyword evidence="16" id="KW-1185">Reference proteome</keyword>
<dbReference type="PANTHER" id="PTHR43163">
    <property type="entry name" value="DIPEPTIDE TRANSPORT SYSTEM PERMEASE PROTEIN DPPB-RELATED"/>
    <property type="match status" value="1"/>
</dbReference>
<dbReference type="CDD" id="cd06261">
    <property type="entry name" value="TM_PBP2"/>
    <property type="match status" value="1"/>
</dbReference>
<evidence type="ECO:0000256" key="11">
    <source>
        <dbReference type="ARBA" id="ARBA00038669"/>
    </source>
</evidence>
<comment type="subcellular location">
    <subcellularLocation>
        <location evidence="1 13">Cell membrane</location>
        <topology evidence="1 13">Multi-pass membrane protein</topology>
    </subcellularLocation>
</comment>
<dbReference type="Pfam" id="PF19300">
    <property type="entry name" value="BPD_transp_1_N"/>
    <property type="match status" value="1"/>
</dbReference>
<evidence type="ECO:0000256" key="6">
    <source>
        <dbReference type="ARBA" id="ARBA00022989"/>
    </source>
</evidence>
<dbReference type="SUPFAM" id="SSF161098">
    <property type="entry name" value="MetI-like"/>
    <property type="match status" value="1"/>
</dbReference>
<keyword evidence="5 13" id="KW-0812">Transmembrane</keyword>
<feature type="domain" description="ABC transmembrane type-1" evidence="14">
    <location>
        <begin position="96"/>
        <end position="304"/>
    </location>
</feature>
<dbReference type="PANTHER" id="PTHR43163:SF6">
    <property type="entry name" value="DIPEPTIDE TRANSPORT SYSTEM PERMEASE PROTEIN DPPB-RELATED"/>
    <property type="match status" value="1"/>
</dbReference>
<sequence length="315" mass="34058">MLRITLIRLLSVVPVLFGISVISFLVIRMIPGDVVSSIMGQDFGDPAIEAEMRRYFGLDMPVHQQFVNWLGGLLQGDLGTSMRTGQPVLEEIVQRFPSTLLLAVSALVVSILISIPLGVLSATRRNGLLDAGTRIGSLIGLSLPNFWLGILLVYVFSVSLGWLPSQGAGEGEGFLGSLKYLVLPAVTLGASLAAISMRMTRSSMLEVLNQDYVRTARAKGLAERAVVARHALRNSLIPVVTVLGIQAGALLGGTVIVEQVFAWPGLGTMVIRGISQRDYPVVQGTLLFLAFFYVVVNLIVDLIYTYLDPRLRSGH</sequence>
<evidence type="ECO:0000256" key="3">
    <source>
        <dbReference type="ARBA" id="ARBA00022475"/>
    </source>
</evidence>
<evidence type="ECO:0000256" key="13">
    <source>
        <dbReference type="RuleBase" id="RU363032"/>
    </source>
</evidence>
<comment type="subunit">
    <text evidence="11">The complex is composed of two ATP-binding proteins (NikD and NikE), two transmembrane proteins (NikB and NikC) and a solute-binding protein (NikA).</text>
</comment>
<comment type="caution">
    <text evidence="15">The sequence shown here is derived from an EMBL/GenBank/DDBJ whole genome shotgun (WGS) entry which is preliminary data.</text>
</comment>
<feature type="transmembrane region" description="Helical" evidence="13">
    <location>
        <begin position="135"/>
        <end position="157"/>
    </location>
</feature>
<dbReference type="InterPro" id="IPR045621">
    <property type="entry name" value="BPD_transp_1_N"/>
</dbReference>
<dbReference type="RefSeq" id="WP_067367447.1">
    <property type="nucleotide sequence ID" value="NZ_JBIUBN010000014.1"/>
</dbReference>